<evidence type="ECO:0000256" key="1">
    <source>
        <dbReference type="ARBA" id="ARBA00004434"/>
    </source>
</evidence>
<evidence type="ECO:0000256" key="11">
    <source>
        <dbReference type="RuleBase" id="RU368101"/>
    </source>
</evidence>
<comment type="subcellular location">
    <subcellularLocation>
        <location evidence="1 11">Mitochondrion inner membrane</location>
        <topology evidence="1 11">Single-pass membrane protein</topology>
    </subcellularLocation>
</comment>
<dbReference type="InterPro" id="IPR003205">
    <property type="entry name" value="Cyt_c_oxidase_su8"/>
</dbReference>
<keyword evidence="7 11" id="KW-0809">Transit peptide</keyword>
<evidence type="ECO:0000256" key="6">
    <source>
        <dbReference type="ARBA" id="ARBA00022792"/>
    </source>
</evidence>
<dbReference type="GO" id="GO:0005743">
    <property type="term" value="C:mitochondrial inner membrane"/>
    <property type="evidence" value="ECO:0007669"/>
    <property type="project" value="UniProtKB-SubCell"/>
</dbReference>
<gene>
    <name evidence="13" type="primary">LOC105983423</name>
</gene>
<evidence type="ECO:0000313" key="12">
    <source>
        <dbReference type="Proteomes" id="UP000081671"/>
    </source>
</evidence>
<keyword evidence="8 11" id="KW-1133">Transmembrane helix</keyword>
<comment type="similarity">
    <text evidence="3 11">Belongs to the cytochrome c oxidase VIII family.</text>
</comment>
<reference evidence="13" key="1">
    <citation type="submission" date="2025-08" db="UniProtKB">
        <authorList>
            <consortium name="RefSeq"/>
        </authorList>
    </citation>
    <scope>IDENTIFICATION</scope>
    <source>
        <tissue evidence="13">Kidney</tissue>
    </source>
</reference>
<comment type="pathway">
    <text evidence="2 11">Energy metabolism; oxidative phosphorylation.</text>
</comment>
<dbReference type="Gene3D" id="4.10.81.10">
    <property type="entry name" value="Cytochrome c oxidase, subunit 8"/>
    <property type="match status" value="1"/>
</dbReference>
<evidence type="ECO:0000256" key="10">
    <source>
        <dbReference type="ARBA" id="ARBA00023136"/>
    </source>
</evidence>
<evidence type="ECO:0000313" key="13">
    <source>
        <dbReference type="RefSeq" id="XP_012868736.1"/>
    </source>
</evidence>
<dbReference type="PANTHER" id="PTHR16717:SF2">
    <property type="entry name" value="CYTOCHROME C OXIDASE SUBUNIT 8C, MITOCHONDRIAL"/>
    <property type="match status" value="1"/>
</dbReference>
<proteinExistence type="inferred from homology"/>
<dbReference type="Proteomes" id="UP000081671">
    <property type="component" value="Unplaced"/>
</dbReference>
<feature type="transmembrane region" description="Helical" evidence="11">
    <location>
        <begin position="40"/>
        <end position="58"/>
    </location>
</feature>
<accession>A0A1S3EWE5</accession>
<dbReference type="RefSeq" id="XP_012868736.1">
    <property type="nucleotide sequence ID" value="XM_013013282.1"/>
</dbReference>
<protein>
    <recommendedName>
        <fullName evidence="11">Cytochrome c oxidase subunit 8</fullName>
    </recommendedName>
    <alternativeName>
        <fullName evidence="11">Cytochrome c oxidase polypeptide VIII</fullName>
    </alternativeName>
</protein>
<evidence type="ECO:0000256" key="4">
    <source>
        <dbReference type="ARBA" id="ARBA00011485"/>
    </source>
</evidence>
<dbReference type="OrthoDB" id="9623219at2759"/>
<dbReference type="GeneID" id="105983423"/>
<evidence type="ECO:0000256" key="8">
    <source>
        <dbReference type="ARBA" id="ARBA00022989"/>
    </source>
</evidence>
<dbReference type="SUPFAM" id="SSF81431">
    <property type="entry name" value="Mitochondrial cytochrome c oxidase subunit VIIIb (aka IX)"/>
    <property type="match status" value="1"/>
</dbReference>
<dbReference type="UniPathway" id="UPA00705"/>
<keyword evidence="9 11" id="KW-0496">Mitochondrion</keyword>
<keyword evidence="5 11" id="KW-0812">Transmembrane</keyword>
<keyword evidence="10 11" id="KW-0472">Membrane</keyword>
<comment type="function">
    <text evidence="11">Component of the cytochrome c oxidase, the last enzyme in the mitochondrial electron transport chain which drives oxidative phosphorylation. The respiratory chain contains 3 multisubunit complexes succinate dehydrogenase (complex II, CII), ubiquinol-cytochrome c oxidoreductase (cytochrome b-c1 complex, complex III, CIII) and cytochrome c oxidase (complex IV, CIV), that cooperate to transfer electrons derived from NADH and succinate to molecular oxygen, creating an electrochemical gradient over the inner membrane that drives transmembrane transport and the ATP synthase. Cytochrome c oxidase is the component of the respiratory chain that catalyzes the reduction of oxygen to water. Electrons originating from reduced cytochrome c in the intermembrane space (IMS) are transferred via the dinuclear copper A center (CU(A)) of subunit 2 and heme A of subunit 1 to the active site in subunit 1, a binuclear center (BNC) formed by heme A3 and copper B (CU(B)). The BNC reduces molecular oxygen to 2 water molecules using 4 electrons from cytochrome c in the IMS and 4 protons from the mitochondrial matrix.</text>
</comment>
<dbReference type="InterPro" id="IPR036548">
    <property type="entry name" value="Cyt_c_oxidase_su8_sf"/>
</dbReference>
<sequence length="67" mass="7427">MSHLSLLGSSLLRHRIVLLGRRLASSEAPHQNEITAGEQAIGLLVFFTSCLIPAAYILSKLEYYKEV</sequence>
<dbReference type="GO" id="GO:0006123">
    <property type="term" value="P:mitochondrial electron transport, cytochrome c to oxygen"/>
    <property type="evidence" value="ECO:0007669"/>
    <property type="project" value="UniProtKB-UniRule"/>
</dbReference>
<evidence type="ECO:0000256" key="5">
    <source>
        <dbReference type="ARBA" id="ARBA00022692"/>
    </source>
</evidence>
<dbReference type="InParanoid" id="A0A1S3EWE5"/>
<evidence type="ECO:0000256" key="9">
    <source>
        <dbReference type="ARBA" id="ARBA00023128"/>
    </source>
</evidence>
<dbReference type="Pfam" id="PF02285">
    <property type="entry name" value="COX8"/>
    <property type="match status" value="1"/>
</dbReference>
<evidence type="ECO:0000256" key="7">
    <source>
        <dbReference type="ARBA" id="ARBA00022946"/>
    </source>
</evidence>
<comment type="subunit">
    <text evidence="4 11">Component of the cytochrome c oxidase (complex IV, CIV), a multisubunit enzyme composed of 14 subunits. The complex is composed of a catalytic core of 3 subunits MT-CO1, MT-CO2 and MT-CO3, encoded in the mitochondrial DNA, and 11 supernumerary subunits COX4I, COX5A, COX5B, COX6A, COX6B, COX6C, COX7A, COX7B, COX7C, COX8 and NDUFA4, which are encoded in the nuclear genome. The complex exists as a monomer or a dimer and forms supercomplexes (SCs) in the inner mitochondrial membrane with NADH-ubiquinone oxidoreductase (complex I, CI) and ubiquinol-cytochrome c oxidoreductase (cytochrome b-c1 complex, complex III, CIII), resulting in different assemblies (supercomplex SCI(1)III(2)IV(1) and megacomplex MCI(2)III(2)IV(2)).</text>
</comment>
<dbReference type="GO" id="GO:0045277">
    <property type="term" value="C:respiratory chain complex IV"/>
    <property type="evidence" value="ECO:0007669"/>
    <property type="project" value="UniProtKB-UniRule"/>
</dbReference>
<evidence type="ECO:0000256" key="3">
    <source>
        <dbReference type="ARBA" id="ARBA00010117"/>
    </source>
</evidence>
<dbReference type="PANTHER" id="PTHR16717">
    <property type="entry name" value="CYTOCHROME C OXIDASE POLYPEPTIDE VIII"/>
    <property type="match status" value="1"/>
</dbReference>
<keyword evidence="6 11" id="KW-0999">Mitochondrion inner membrane</keyword>
<organism evidence="12 13">
    <name type="scientific">Dipodomys ordii</name>
    <name type="common">Ord's kangaroo rat</name>
    <dbReference type="NCBI Taxonomy" id="10020"/>
    <lineage>
        <taxon>Eukaryota</taxon>
        <taxon>Metazoa</taxon>
        <taxon>Chordata</taxon>
        <taxon>Craniata</taxon>
        <taxon>Vertebrata</taxon>
        <taxon>Euteleostomi</taxon>
        <taxon>Mammalia</taxon>
        <taxon>Eutheria</taxon>
        <taxon>Euarchontoglires</taxon>
        <taxon>Glires</taxon>
        <taxon>Rodentia</taxon>
        <taxon>Castorimorpha</taxon>
        <taxon>Heteromyidae</taxon>
        <taxon>Dipodomyinae</taxon>
        <taxon>Dipodomys</taxon>
    </lineage>
</organism>
<evidence type="ECO:0000256" key="2">
    <source>
        <dbReference type="ARBA" id="ARBA00004673"/>
    </source>
</evidence>
<dbReference type="KEGG" id="dord:105983423"/>
<dbReference type="FunCoup" id="A0A1S3EWE5">
    <property type="interactions" value="113"/>
</dbReference>
<keyword evidence="12" id="KW-1185">Reference proteome</keyword>
<dbReference type="AlphaFoldDB" id="A0A1S3EWE5"/>
<name>A0A1S3EWE5_DIPOR</name>